<comment type="subcellular location">
    <subcellularLocation>
        <location evidence="3 13">Cytoplasm</location>
    </subcellularLocation>
</comment>
<protein>
    <recommendedName>
        <fullName evidence="13">Serine hydroxymethyltransferase</fullName>
        <shortName evidence="13">SHMT</shortName>
        <shortName evidence="13">Serine methylase</shortName>
        <ecNumber evidence="13">2.1.2.1</ecNumber>
    </recommendedName>
</protein>
<comment type="caution">
    <text evidence="13">Lacks conserved residue(s) required for the propagation of feature annotation.</text>
</comment>
<dbReference type="EC" id="2.1.2.1" evidence="13"/>
<reference evidence="16 17" key="1">
    <citation type="submission" date="2014-07" db="EMBL/GenBank/DDBJ databases">
        <title>Draft genome sequence of Thalassospira profundimaris PR54-5.</title>
        <authorList>
            <person name="Lai Q."/>
            <person name="Shao Z."/>
        </authorList>
    </citation>
    <scope>NUCLEOTIDE SEQUENCE [LARGE SCALE GENOMIC DNA]</scope>
    <source>
        <strain evidence="16 17">PR54-5</strain>
    </source>
</reference>
<evidence type="ECO:0000256" key="6">
    <source>
        <dbReference type="ARBA" id="ARBA00022490"/>
    </source>
</evidence>
<dbReference type="GO" id="GO:0005829">
    <property type="term" value="C:cytosol"/>
    <property type="evidence" value="ECO:0007669"/>
    <property type="project" value="TreeGrafter"/>
</dbReference>
<dbReference type="OrthoDB" id="9803846at2"/>
<feature type="domain" description="Serine hydroxymethyltransferase-like" evidence="15">
    <location>
        <begin position="11"/>
        <end position="388"/>
    </location>
</feature>
<dbReference type="EMBL" id="JPWI01000003">
    <property type="protein sequence ID" value="RCK47355.1"/>
    <property type="molecule type" value="Genomic_DNA"/>
</dbReference>
<evidence type="ECO:0000256" key="9">
    <source>
        <dbReference type="ARBA" id="ARBA00022679"/>
    </source>
</evidence>
<evidence type="ECO:0000256" key="5">
    <source>
        <dbReference type="ARBA" id="ARBA00011738"/>
    </source>
</evidence>
<feature type="site" description="Plays an important role in substrate specificity" evidence="13">
    <location>
        <position position="232"/>
    </location>
</feature>
<dbReference type="InterPro" id="IPR015421">
    <property type="entry name" value="PyrdxlP-dep_Trfase_major"/>
</dbReference>
<organism evidence="16 17">
    <name type="scientific">Thalassospira profundimaris</name>
    <dbReference type="NCBI Taxonomy" id="502049"/>
    <lineage>
        <taxon>Bacteria</taxon>
        <taxon>Pseudomonadati</taxon>
        <taxon>Pseudomonadota</taxon>
        <taxon>Alphaproteobacteria</taxon>
        <taxon>Rhodospirillales</taxon>
        <taxon>Thalassospiraceae</taxon>
        <taxon>Thalassospira</taxon>
    </lineage>
</organism>
<dbReference type="AlphaFoldDB" id="A0A367X102"/>
<dbReference type="FunFam" id="3.40.640.10:FF:000001">
    <property type="entry name" value="Serine hydroxymethyltransferase"/>
    <property type="match status" value="1"/>
</dbReference>
<dbReference type="InterPro" id="IPR015424">
    <property type="entry name" value="PyrdxlP-dep_Trfase"/>
</dbReference>
<keyword evidence="8 13" id="KW-0028">Amino-acid biosynthesis</keyword>
<dbReference type="FunFam" id="3.90.1150.10:FF:000003">
    <property type="entry name" value="Serine hydroxymethyltransferase"/>
    <property type="match status" value="1"/>
</dbReference>
<keyword evidence="7 13" id="KW-0554">One-carbon metabolism</keyword>
<dbReference type="GO" id="GO:0008168">
    <property type="term" value="F:methyltransferase activity"/>
    <property type="evidence" value="ECO:0007669"/>
    <property type="project" value="UniProtKB-KW"/>
</dbReference>
<dbReference type="Gene3D" id="3.90.1150.10">
    <property type="entry name" value="Aspartate Aminotransferase, domain 1"/>
    <property type="match status" value="1"/>
</dbReference>
<dbReference type="Proteomes" id="UP000252255">
    <property type="component" value="Unassembled WGS sequence"/>
</dbReference>
<comment type="pathway">
    <text evidence="13">One-carbon metabolism; tetrahydrofolate interconversion.</text>
</comment>
<evidence type="ECO:0000256" key="10">
    <source>
        <dbReference type="ARBA" id="ARBA00022898"/>
    </source>
</evidence>
<evidence type="ECO:0000313" key="16">
    <source>
        <dbReference type="EMBL" id="RCK47355.1"/>
    </source>
</evidence>
<comment type="catalytic activity">
    <reaction evidence="1 13">
        <text>(6R)-5,10-methylene-5,6,7,8-tetrahydrofolate + glycine + H2O = (6S)-5,6,7,8-tetrahydrofolate + L-serine</text>
        <dbReference type="Rhea" id="RHEA:15481"/>
        <dbReference type="ChEBI" id="CHEBI:15377"/>
        <dbReference type="ChEBI" id="CHEBI:15636"/>
        <dbReference type="ChEBI" id="CHEBI:33384"/>
        <dbReference type="ChEBI" id="CHEBI:57305"/>
        <dbReference type="ChEBI" id="CHEBI:57453"/>
        <dbReference type="EC" id="2.1.2.1"/>
    </reaction>
</comment>
<dbReference type="NCBIfam" id="NF000586">
    <property type="entry name" value="PRK00011.1"/>
    <property type="match status" value="1"/>
</dbReference>
<dbReference type="PIRSF" id="PIRSF000412">
    <property type="entry name" value="SHMT"/>
    <property type="match status" value="1"/>
</dbReference>
<name>A0A367X102_9PROT</name>
<comment type="subunit">
    <text evidence="5 13">Homodimer.</text>
</comment>
<dbReference type="PANTHER" id="PTHR11680">
    <property type="entry name" value="SERINE HYDROXYMETHYLTRANSFERASE"/>
    <property type="match status" value="1"/>
</dbReference>
<dbReference type="GO" id="GO:0030170">
    <property type="term" value="F:pyridoxal phosphate binding"/>
    <property type="evidence" value="ECO:0007669"/>
    <property type="project" value="UniProtKB-UniRule"/>
</dbReference>
<dbReference type="UniPathway" id="UPA00288">
    <property type="reaction ID" value="UER01023"/>
</dbReference>
<gene>
    <name evidence="13 16" type="primary">glyA</name>
    <name evidence="16" type="ORF">TH30_07735</name>
</gene>
<dbReference type="RefSeq" id="WP_114097448.1">
    <property type="nucleotide sequence ID" value="NZ_JPWI01000003.1"/>
</dbReference>
<dbReference type="GO" id="GO:0032259">
    <property type="term" value="P:methylation"/>
    <property type="evidence" value="ECO:0007669"/>
    <property type="project" value="UniProtKB-KW"/>
</dbReference>
<dbReference type="PROSITE" id="PS00096">
    <property type="entry name" value="SHMT"/>
    <property type="match status" value="1"/>
</dbReference>
<evidence type="ECO:0000256" key="1">
    <source>
        <dbReference type="ARBA" id="ARBA00001528"/>
    </source>
</evidence>
<accession>A0A367X102</accession>
<evidence type="ECO:0000256" key="11">
    <source>
        <dbReference type="ARBA" id="ARBA00051216"/>
    </source>
</evidence>
<dbReference type="UniPathway" id="UPA00193"/>
<evidence type="ECO:0000259" key="15">
    <source>
        <dbReference type="Pfam" id="PF00464"/>
    </source>
</evidence>
<proteinExistence type="inferred from homology"/>
<evidence type="ECO:0000256" key="8">
    <source>
        <dbReference type="ARBA" id="ARBA00022605"/>
    </source>
</evidence>
<dbReference type="HAMAP" id="MF_00051">
    <property type="entry name" value="SHMT"/>
    <property type="match status" value="1"/>
</dbReference>
<dbReference type="PANTHER" id="PTHR11680:SF35">
    <property type="entry name" value="SERINE HYDROXYMETHYLTRANSFERASE 1"/>
    <property type="match status" value="1"/>
</dbReference>
<dbReference type="GO" id="GO:0035999">
    <property type="term" value="P:tetrahydrofolate interconversion"/>
    <property type="evidence" value="ECO:0007669"/>
    <property type="project" value="UniProtKB-UniRule"/>
</dbReference>
<dbReference type="InterPro" id="IPR019798">
    <property type="entry name" value="Ser_HO-MeTrfase_PLP_BS"/>
</dbReference>
<comment type="function">
    <text evidence="13">Catalyzes the reversible interconversion of serine and glycine with tetrahydrofolate (THF) serving as the one-carbon carrier. This reaction serves as the major source of one-carbon groups required for the biosynthesis of purines, thymidylate, methionine, and other important biomolecules. Also exhibits THF-independent aldolase activity toward beta-hydroxyamino acids, producing glycine and aldehydes, via a retro-aldol mechanism.</text>
</comment>
<dbReference type="CDD" id="cd00378">
    <property type="entry name" value="SHMT"/>
    <property type="match status" value="1"/>
</dbReference>
<comment type="function">
    <text evidence="12">Catalyzes the reversible interconversion of alpha-methyl-L-serine to D-alanine with tetrahydrofolate (THF) serving as the one-carbon carrier. Cannot use alpha-methyl-D-serine, L-serine, D-serine or L-alanine.</text>
</comment>
<evidence type="ECO:0000256" key="2">
    <source>
        <dbReference type="ARBA" id="ARBA00001933"/>
    </source>
</evidence>
<feature type="binding site" evidence="13">
    <location>
        <begin position="128"/>
        <end position="130"/>
    </location>
    <ligand>
        <name>(6S)-5,6,7,8-tetrahydrofolate</name>
        <dbReference type="ChEBI" id="CHEBI:57453"/>
    </ligand>
</feature>
<evidence type="ECO:0000256" key="14">
    <source>
        <dbReference type="PIRSR" id="PIRSR000412-50"/>
    </source>
</evidence>
<dbReference type="InterPro" id="IPR015422">
    <property type="entry name" value="PyrdxlP-dep_Trfase_small"/>
</dbReference>
<keyword evidence="10 13" id="KW-0663">Pyridoxal phosphate</keyword>
<comment type="caution">
    <text evidence="16">The sequence shown here is derived from an EMBL/GenBank/DDBJ whole genome shotgun (WGS) entry which is preliminary data.</text>
</comment>
<dbReference type="GO" id="GO:0050413">
    <property type="term" value="F:D-alanine 2-hydroxymethyltransferase activity"/>
    <property type="evidence" value="ECO:0007669"/>
    <property type="project" value="UniProtKB-EC"/>
</dbReference>
<keyword evidence="6 13" id="KW-0963">Cytoplasm</keyword>
<evidence type="ECO:0000256" key="13">
    <source>
        <dbReference type="HAMAP-Rule" id="MF_00051"/>
    </source>
</evidence>
<dbReference type="Pfam" id="PF00464">
    <property type="entry name" value="SHMT"/>
    <property type="match status" value="1"/>
</dbReference>
<dbReference type="InterPro" id="IPR001085">
    <property type="entry name" value="Ser_HO-MeTrfase"/>
</dbReference>
<dbReference type="SUPFAM" id="SSF53383">
    <property type="entry name" value="PLP-dependent transferases"/>
    <property type="match status" value="1"/>
</dbReference>
<keyword evidence="16" id="KW-0489">Methyltransferase</keyword>
<dbReference type="InterPro" id="IPR039429">
    <property type="entry name" value="SHMT-like_dom"/>
</dbReference>
<keyword evidence="9 13" id="KW-0808">Transferase</keyword>
<evidence type="ECO:0000256" key="3">
    <source>
        <dbReference type="ARBA" id="ARBA00004496"/>
    </source>
</evidence>
<comment type="similarity">
    <text evidence="4 13">Belongs to the SHMT family.</text>
</comment>
<comment type="catalytic activity">
    <reaction evidence="11">
        <text>(6R)-5,10-methylene-5,6,7,8-tetrahydrofolate + D-alanine + H2O = 2-methylserine + (6S)-5,6,7,8-tetrahydrofolate</text>
        <dbReference type="Rhea" id="RHEA:10064"/>
        <dbReference type="ChEBI" id="CHEBI:15377"/>
        <dbReference type="ChEBI" id="CHEBI:15636"/>
        <dbReference type="ChEBI" id="CHEBI:57416"/>
        <dbReference type="ChEBI" id="CHEBI:57453"/>
        <dbReference type="ChEBI" id="CHEBI:58275"/>
        <dbReference type="EC" id="2.1.2.7"/>
    </reaction>
</comment>
<evidence type="ECO:0000313" key="17">
    <source>
        <dbReference type="Proteomes" id="UP000252255"/>
    </source>
</evidence>
<evidence type="ECO:0000256" key="4">
    <source>
        <dbReference type="ARBA" id="ARBA00006376"/>
    </source>
</evidence>
<comment type="pathway">
    <text evidence="13">Amino-acid biosynthesis; glycine biosynthesis; glycine from L-serine: step 1/1.</text>
</comment>
<sequence>MSFKGFFSTSLSDADPALFKSVTDELARQQNQIEMIASENIVSKAVIEAQGTVLTNKYAEGYPSRRYYGGCEYVDVAEELAINRAKEIFGCEFVNVQPHSGAQANGAVMLALCKPGDTILGMSLDAGGHLTHGARPALSGKWFNAIQYGVREDDLTLDYDQVEALAIEHKPTLIIAGGSAIPRQIDFKRFREIADKVGALLMVDMAHFAGLVAGGVHPSPLPYADVVTTTTHKTLRGPRGGMILSNNLEIGKKINSAVFPGLQGGPLMHVIAAKAVAFGEALRPEFKAYAQQVVDNAKALAEVLVKRGFDIVTGGTDTHLMLVDLRPKGLKGNTAEVALERAGITCNKNGIPFDTEKPTITSGIRLGTPAGTTRGFGVEEFKQIGELIGDVLDAMVDSPEGNAEVEAAVRAKVEDLCKRFPIYS</sequence>
<evidence type="ECO:0000256" key="7">
    <source>
        <dbReference type="ARBA" id="ARBA00022563"/>
    </source>
</evidence>
<dbReference type="GO" id="GO:0004372">
    <property type="term" value="F:glycine hydroxymethyltransferase activity"/>
    <property type="evidence" value="ECO:0007669"/>
    <property type="project" value="UniProtKB-UniRule"/>
</dbReference>
<feature type="binding site" evidence="13">
    <location>
        <position position="124"/>
    </location>
    <ligand>
        <name>(6S)-5,6,7,8-tetrahydrofolate</name>
        <dbReference type="ChEBI" id="CHEBI:57453"/>
    </ligand>
</feature>
<dbReference type="Gene3D" id="3.40.640.10">
    <property type="entry name" value="Type I PLP-dependent aspartate aminotransferase-like (Major domain)"/>
    <property type="match status" value="1"/>
</dbReference>
<feature type="modified residue" description="N6-(pyridoxal phosphate)lysine" evidence="13 14">
    <location>
        <position position="233"/>
    </location>
</feature>
<dbReference type="GO" id="GO:0019264">
    <property type="term" value="P:glycine biosynthetic process from serine"/>
    <property type="evidence" value="ECO:0007669"/>
    <property type="project" value="UniProtKB-UniRule"/>
</dbReference>
<evidence type="ECO:0000256" key="12">
    <source>
        <dbReference type="ARBA" id="ARBA00057572"/>
    </source>
</evidence>
<dbReference type="InterPro" id="IPR049943">
    <property type="entry name" value="Ser_HO-MeTrfase-like"/>
</dbReference>
<comment type="cofactor">
    <cofactor evidence="2 13 14">
        <name>pyridoxal 5'-phosphate</name>
        <dbReference type="ChEBI" id="CHEBI:597326"/>
    </cofactor>
</comment>